<reference evidence="14 15" key="1">
    <citation type="submission" date="2015-09" db="EMBL/GenBank/DDBJ databases">
        <title>Genome of Desulfovibrio dechloracetivorans BerOc1, a mercury methylating strain isolated from highly hydrocarbons and metals contaminated coastal sediments.</title>
        <authorList>
            <person name="Goni Urriza M."/>
            <person name="Gassie C."/>
            <person name="Bouchez O."/>
            <person name="Klopp C."/>
            <person name="Ranchou-Peyruse A."/>
            <person name="Remy G."/>
        </authorList>
    </citation>
    <scope>NUCLEOTIDE SEQUENCE [LARGE SCALE GENOMIC DNA]</scope>
    <source>
        <strain evidence="14 15">BerOc1</strain>
    </source>
</reference>
<evidence type="ECO:0000256" key="4">
    <source>
        <dbReference type="ARBA" id="ARBA00015132"/>
    </source>
</evidence>
<dbReference type="UniPathway" id="UPA00038">
    <property type="reaction ID" value="UER00491"/>
</dbReference>
<dbReference type="InterPro" id="IPR008927">
    <property type="entry name" value="6-PGluconate_DH-like_C_sf"/>
</dbReference>
<dbReference type="SMART" id="SM00984">
    <property type="entry name" value="UDPG_MGDP_dh_C"/>
    <property type="match status" value="1"/>
</dbReference>
<evidence type="ECO:0000256" key="7">
    <source>
        <dbReference type="ARBA" id="ARBA00047473"/>
    </source>
</evidence>
<dbReference type="InterPro" id="IPR017476">
    <property type="entry name" value="UDP-Glc/GDP-Man"/>
</dbReference>
<dbReference type="PIRSF" id="PIRSF000124">
    <property type="entry name" value="UDPglc_GDPman_dh"/>
    <property type="match status" value="1"/>
</dbReference>
<accession>A0A1J5MS70</accession>
<feature type="binding site" evidence="12">
    <location>
        <position position="336"/>
    </location>
    <ligand>
        <name>NAD(+)</name>
        <dbReference type="ChEBI" id="CHEBI:57540"/>
    </ligand>
</feature>
<feature type="active site" description="Nucleophile" evidence="10">
    <location>
        <position position="266"/>
    </location>
</feature>
<dbReference type="PANTHER" id="PTHR43750:SF3">
    <property type="entry name" value="UDP-GLUCOSE 6-DEHYDROGENASE TUAD"/>
    <property type="match status" value="1"/>
</dbReference>
<evidence type="ECO:0000256" key="2">
    <source>
        <dbReference type="ARBA" id="ARBA00006601"/>
    </source>
</evidence>
<dbReference type="Gene3D" id="3.40.50.720">
    <property type="entry name" value="NAD(P)-binding Rossmann-like Domain"/>
    <property type="match status" value="2"/>
</dbReference>
<feature type="binding site" evidence="11">
    <location>
        <position position="329"/>
    </location>
    <ligand>
        <name>substrate</name>
    </ligand>
</feature>
<evidence type="ECO:0000259" key="13">
    <source>
        <dbReference type="SMART" id="SM00984"/>
    </source>
</evidence>
<dbReference type="GO" id="GO:0051287">
    <property type="term" value="F:NAD binding"/>
    <property type="evidence" value="ECO:0007669"/>
    <property type="project" value="InterPro"/>
</dbReference>
<dbReference type="PANTHER" id="PTHR43750">
    <property type="entry name" value="UDP-GLUCOSE 6-DEHYDROGENASE TUAD"/>
    <property type="match status" value="1"/>
</dbReference>
<dbReference type="Pfam" id="PF00984">
    <property type="entry name" value="UDPG_MGDP_dh"/>
    <property type="match status" value="1"/>
</dbReference>
<dbReference type="EMBL" id="LKAQ01000005">
    <property type="protein sequence ID" value="OIQ48858.1"/>
    <property type="molecule type" value="Genomic_DNA"/>
</dbReference>
<evidence type="ECO:0000256" key="10">
    <source>
        <dbReference type="PIRSR" id="PIRSR500134-1"/>
    </source>
</evidence>
<proteinExistence type="inferred from homology"/>
<dbReference type="InterPro" id="IPR036220">
    <property type="entry name" value="UDP-Glc/GDP-Man_DH_C_sf"/>
</dbReference>
<evidence type="ECO:0000256" key="11">
    <source>
        <dbReference type="PIRSR" id="PIRSR500134-2"/>
    </source>
</evidence>
<keyword evidence="15" id="KW-1185">Reference proteome</keyword>
<comment type="similarity">
    <text evidence="2 9">Belongs to the UDP-glucose/GDP-mannose dehydrogenase family.</text>
</comment>
<gene>
    <name evidence="14" type="primary">tuaD</name>
    <name evidence="14" type="ORF">BerOc1_03611</name>
</gene>
<feature type="binding site" evidence="12">
    <location>
        <position position="121"/>
    </location>
    <ligand>
        <name>NAD(+)</name>
        <dbReference type="ChEBI" id="CHEBI:57540"/>
    </ligand>
</feature>
<evidence type="ECO:0000256" key="5">
    <source>
        <dbReference type="ARBA" id="ARBA00023002"/>
    </source>
</evidence>
<dbReference type="InterPro" id="IPR001732">
    <property type="entry name" value="UDP-Glc/GDP-Man_DH_N"/>
</dbReference>
<dbReference type="PIRSF" id="PIRSF500134">
    <property type="entry name" value="UDPglc_DH_bac"/>
    <property type="match status" value="1"/>
</dbReference>
<dbReference type="SUPFAM" id="SSF52413">
    <property type="entry name" value="UDP-glucose/GDP-mannose dehydrogenase C-terminal domain"/>
    <property type="match status" value="1"/>
</dbReference>
<keyword evidence="6 9" id="KW-0520">NAD</keyword>
<comment type="pathway">
    <text evidence="1">Nucleotide-sugar biosynthesis; UDP-alpha-D-glucuronate biosynthesis; UDP-alpha-D-glucuronate from UDP-alpha-D-glucose: step 1/1.</text>
</comment>
<name>A0A1J5MS70_9BACT</name>
<comment type="function">
    <text evidence="8">Catalyzes the conversion of UDP-glucose into UDP-glucuronate, one of the precursors of teichuronic acid.</text>
</comment>
<evidence type="ECO:0000256" key="9">
    <source>
        <dbReference type="PIRNR" id="PIRNR000124"/>
    </source>
</evidence>
<dbReference type="AlphaFoldDB" id="A0A1J5MS70"/>
<feature type="binding site" evidence="12">
    <location>
        <position position="86"/>
    </location>
    <ligand>
        <name>NAD(+)</name>
        <dbReference type="ChEBI" id="CHEBI:57540"/>
    </ligand>
</feature>
<dbReference type="NCBIfam" id="TIGR03026">
    <property type="entry name" value="NDP-sugDHase"/>
    <property type="match status" value="1"/>
</dbReference>
<evidence type="ECO:0000256" key="12">
    <source>
        <dbReference type="PIRSR" id="PIRSR500134-3"/>
    </source>
</evidence>
<organism evidence="14 15">
    <name type="scientific">Pseudodesulfovibrio hydrargyri</name>
    <dbReference type="NCBI Taxonomy" id="2125990"/>
    <lineage>
        <taxon>Bacteria</taxon>
        <taxon>Pseudomonadati</taxon>
        <taxon>Thermodesulfobacteriota</taxon>
        <taxon>Desulfovibrionia</taxon>
        <taxon>Desulfovibrionales</taxon>
        <taxon>Desulfovibrionaceae</taxon>
    </lineage>
</organism>
<dbReference type="GO" id="GO:0003979">
    <property type="term" value="F:UDP-glucose 6-dehydrogenase activity"/>
    <property type="evidence" value="ECO:0007669"/>
    <property type="project" value="UniProtKB-EC"/>
</dbReference>
<dbReference type="Proteomes" id="UP000181901">
    <property type="component" value="Unassembled WGS sequence"/>
</dbReference>
<dbReference type="RefSeq" id="WP_071547291.1">
    <property type="nucleotide sequence ID" value="NZ_LKAQ01000005.1"/>
</dbReference>
<dbReference type="InterPro" id="IPR028357">
    <property type="entry name" value="UDPglc_DH_bac"/>
</dbReference>
<evidence type="ECO:0000256" key="3">
    <source>
        <dbReference type="ARBA" id="ARBA00012954"/>
    </source>
</evidence>
<evidence type="ECO:0000313" key="14">
    <source>
        <dbReference type="EMBL" id="OIQ48858.1"/>
    </source>
</evidence>
<evidence type="ECO:0000313" key="15">
    <source>
        <dbReference type="Proteomes" id="UP000181901"/>
    </source>
</evidence>
<dbReference type="OrthoDB" id="9803238at2"/>
<dbReference type="InterPro" id="IPR014027">
    <property type="entry name" value="UDP-Glc/GDP-Man_DH_C"/>
</dbReference>
<comment type="caution">
    <text evidence="14">The sequence shown here is derived from an EMBL/GenBank/DDBJ whole genome shotgun (WGS) entry which is preliminary data.</text>
</comment>
<dbReference type="GO" id="GO:0006065">
    <property type="term" value="P:UDP-glucuronate biosynthetic process"/>
    <property type="evidence" value="ECO:0007669"/>
    <property type="project" value="UniProtKB-UniPathway"/>
</dbReference>
<dbReference type="FunFam" id="1.20.5.100:FF:000001">
    <property type="entry name" value="UDP-glucose 6-dehydrogenase"/>
    <property type="match status" value="1"/>
</dbReference>
<feature type="binding site" evidence="12">
    <location>
        <position position="158"/>
    </location>
    <ligand>
        <name>NAD(+)</name>
        <dbReference type="ChEBI" id="CHEBI:57540"/>
    </ligand>
</feature>
<dbReference type="InterPro" id="IPR036291">
    <property type="entry name" value="NAD(P)-bd_dom_sf"/>
</dbReference>
<dbReference type="SUPFAM" id="SSF48179">
    <property type="entry name" value="6-phosphogluconate dehydrogenase C-terminal domain-like"/>
    <property type="match status" value="1"/>
</dbReference>
<dbReference type="InterPro" id="IPR014026">
    <property type="entry name" value="UDP-Glc/GDP-Man_DH_dimer"/>
</dbReference>
<feature type="binding site" evidence="11">
    <location>
        <begin position="155"/>
        <end position="158"/>
    </location>
    <ligand>
        <name>substrate</name>
    </ligand>
</feature>
<dbReference type="Pfam" id="PF03720">
    <property type="entry name" value="UDPG_MGDP_dh_C"/>
    <property type="match status" value="1"/>
</dbReference>
<keyword evidence="5 9" id="KW-0560">Oxidoreductase</keyword>
<sequence length="445" mass="48501">MNVCIVGTGYVGLVSAACFAEMGNNIYCVDVNPKVVETLESGKVHIYEPGLEDLVKRNTEQGRLNFTTDLGEGLDNAEVVFITVGTPQREDGSCDLKYVDAVAAEIGRKMTSPKIVVDKSTVPVGTADRVRGIIAGELEKRGESIYFDVVSNPEFLKEGDALNDFMKPDRVIVGTGDENSATTIKTLYAPFARSREKLIVMGVRSAEMTKYAANCMLATKISFINEVANICERVGADVSEVRVGIGSDSRIGYSFIYPGVGYGGSCFPKDVKALIDTAAEYGYDARLIRSVDEVNNTQKLVLAEKIKAYFEPQGGVAGKTLALWGIAFKANTDDIREASAVQVIKALTSLGMKVRAFDPVANTRAREEIGHIENLEIMDSQYDVLDGADALAVVTDWNQFRNPDFERIKRALAAPLVFDGRNLYLPERMGKAGFAYFSIGRTPVE</sequence>
<feature type="binding site" evidence="12">
    <location>
        <position position="30"/>
    </location>
    <ligand>
        <name>NAD(+)</name>
        <dbReference type="ChEBI" id="CHEBI:57540"/>
    </ligand>
</feature>
<dbReference type="Pfam" id="PF03721">
    <property type="entry name" value="UDPG_MGDP_dh_N"/>
    <property type="match status" value="1"/>
</dbReference>
<feature type="binding site" evidence="11">
    <location>
        <position position="263"/>
    </location>
    <ligand>
        <name>substrate</name>
    </ligand>
</feature>
<evidence type="ECO:0000256" key="1">
    <source>
        <dbReference type="ARBA" id="ARBA00004701"/>
    </source>
</evidence>
<feature type="binding site" evidence="11">
    <location>
        <position position="210"/>
    </location>
    <ligand>
        <name>substrate</name>
    </ligand>
</feature>
<feature type="domain" description="UDP-glucose/GDP-mannose dehydrogenase C-terminal" evidence="13">
    <location>
        <begin position="322"/>
        <end position="426"/>
    </location>
</feature>
<dbReference type="EC" id="1.1.1.22" evidence="3 9"/>
<evidence type="ECO:0000256" key="6">
    <source>
        <dbReference type="ARBA" id="ARBA00023027"/>
    </source>
</evidence>
<dbReference type="GO" id="GO:0000271">
    <property type="term" value="P:polysaccharide biosynthetic process"/>
    <property type="evidence" value="ECO:0007669"/>
    <property type="project" value="InterPro"/>
</dbReference>
<comment type="catalytic activity">
    <reaction evidence="7 9">
        <text>UDP-alpha-D-glucose + 2 NAD(+) + H2O = UDP-alpha-D-glucuronate + 2 NADH + 3 H(+)</text>
        <dbReference type="Rhea" id="RHEA:23596"/>
        <dbReference type="ChEBI" id="CHEBI:15377"/>
        <dbReference type="ChEBI" id="CHEBI:15378"/>
        <dbReference type="ChEBI" id="CHEBI:57540"/>
        <dbReference type="ChEBI" id="CHEBI:57945"/>
        <dbReference type="ChEBI" id="CHEBI:58052"/>
        <dbReference type="ChEBI" id="CHEBI:58885"/>
        <dbReference type="EC" id="1.1.1.22"/>
    </reaction>
</comment>
<evidence type="ECO:0000256" key="8">
    <source>
        <dbReference type="ARBA" id="ARBA00053241"/>
    </source>
</evidence>
<protein>
    <recommendedName>
        <fullName evidence="4 9">UDP-glucose 6-dehydrogenase</fullName>
        <ecNumber evidence="3 9">1.1.1.22</ecNumber>
    </recommendedName>
</protein>
<dbReference type="Gene3D" id="1.20.5.100">
    <property type="entry name" value="Cytochrome c1, transmembrane anchor, C-terminal"/>
    <property type="match status" value="1"/>
</dbReference>
<feature type="binding site" evidence="12">
    <location>
        <position position="269"/>
    </location>
    <ligand>
        <name>NAD(+)</name>
        <dbReference type="ChEBI" id="CHEBI:57540"/>
    </ligand>
</feature>
<feature type="binding site" evidence="11">
    <location>
        <begin position="255"/>
        <end position="259"/>
    </location>
    <ligand>
        <name>substrate</name>
    </ligand>
</feature>
<dbReference type="SUPFAM" id="SSF51735">
    <property type="entry name" value="NAD(P)-binding Rossmann-fold domains"/>
    <property type="match status" value="1"/>
</dbReference>